<organism evidence="3 4">
    <name type="scientific">Acetoanaerobium pronyense</name>
    <dbReference type="NCBI Taxonomy" id="1482736"/>
    <lineage>
        <taxon>Bacteria</taxon>
        <taxon>Bacillati</taxon>
        <taxon>Bacillota</taxon>
        <taxon>Clostridia</taxon>
        <taxon>Peptostreptococcales</taxon>
        <taxon>Filifactoraceae</taxon>
        <taxon>Acetoanaerobium</taxon>
    </lineage>
</organism>
<keyword evidence="4" id="KW-1185">Reference proteome</keyword>
<feature type="domain" description="HIT" evidence="2">
    <location>
        <begin position="5"/>
        <end position="113"/>
    </location>
</feature>
<dbReference type="InterPro" id="IPR011146">
    <property type="entry name" value="HIT-like"/>
</dbReference>
<protein>
    <submittedName>
        <fullName evidence="3">Histidine triad (HIT) family protein</fullName>
    </submittedName>
</protein>
<evidence type="ECO:0000313" key="4">
    <source>
        <dbReference type="Proteomes" id="UP001314903"/>
    </source>
</evidence>
<dbReference type="EMBL" id="JAGGLI010000001">
    <property type="protein sequence ID" value="MBP2026324.1"/>
    <property type="molecule type" value="Genomic_DNA"/>
</dbReference>
<comment type="caution">
    <text evidence="3">The sequence shown here is derived from an EMBL/GenBank/DDBJ whole genome shotgun (WGS) entry which is preliminary data.</text>
</comment>
<dbReference type="SUPFAM" id="SSF54197">
    <property type="entry name" value="HIT-like"/>
    <property type="match status" value="1"/>
</dbReference>
<dbReference type="Gene3D" id="3.30.428.10">
    <property type="entry name" value="HIT-like"/>
    <property type="match status" value="1"/>
</dbReference>
<name>A0ABS4KEX5_9FIRM</name>
<dbReference type="RefSeq" id="WP_209658258.1">
    <property type="nucleotide sequence ID" value="NZ_JAGGLI010000001.1"/>
</dbReference>
<sequence>MGDCIFCSIVNGDIPSKKVYENEYVFAFRDINPEAPVHIVIIPKKHIATIMDVDTSSNVSNELIKAAQHIAEKEGIEKSGFRLVNNCNEEGGQTVYHLHVHLLGGRNMKWPPG</sequence>
<dbReference type="PRINTS" id="PR00332">
    <property type="entry name" value="HISTRIAD"/>
</dbReference>
<proteinExistence type="predicted"/>
<accession>A0ABS4KEX5</accession>
<dbReference type="InterPro" id="IPR001310">
    <property type="entry name" value="Histidine_triad_HIT"/>
</dbReference>
<dbReference type="InterPro" id="IPR019808">
    <property type="entry name" value="Histidine_triad_CS"/>
</dbReference>
<reference evidence="3 4" key="1">
    <citation type="submission" date="2021-03" db="EMBL/GenBank/DDBJ databases">
        <title>Genomic Encyclopedia of Type Strains, Phase IV (KMG-IV): sequencing the most valuable type-strain genomes for metagenomic binning, comparative biology and taxonomic classification.</title>
        <authorList>
            <person name="Goeker M."/>
        </authorList>
    </citation>
    <scope>NUCLEOTIDE SEQUENCE [LARGE SCALE GENOMIC DNA]</scope>
    <source>
        <strain evidence="3 4">DSM 27512</strain>
    </source>
</reference>
<dbReference type="PANTHER" id="PTHR23089">
    <property type="entry name" value="HISTIDINE TRIAD HIT PROTEIN"/>
    <property type="match status" value="1"/>
</dbReference>
<evidence type="ECO:0000256" key="1">
    <source>
        <dbReference type="PROSITE-ProRule" id="PRU00464"/>
    </source>
</evidence>
<evidence type="ECO:0000313" key="3">
    <source>
        <dbReference type="EMBL" id="MBP2026324.1"/>
    </source>
</evidence>
<evidence type="ECO:0000259" key="2">
    <source>
        <dbReference type="PROSITE" id="PS51084"/>
    </source>
</evidence>
<dbReference type="Proteomes" id="UP001314903">
    <property type="component" value="Unassembled WGS sequence"/>
</dbReference>
<dbReference type="CDD" id="cd01276">
    <property type="entry name" value="PKCI_related"/>
    <property type="match status" value="1"/>
</dbReference>
<dbReference type="PROSITE" id="PS51084">
    <property type="entry name" value="HIT_2"/>
    <property type="match status" value="1"/>
</dbReference>
<dbReference type="PROSITE" id="PS00892">
    <property type="entry name" value="HIT_1"/>
    <property type="match status" value="1"/>
</dbReference>
<dbReference type="InterPro" id="IPR036265">
    <property type="entry name" value="HIT-like_sf"/>
</dbReference>
<dbReference type="Pfam" id="PF01230">
    <property type="entry name" value="HIT"/>
    <property type="match status" value="1"/>
</dbReference>
<gene>
    <name evidence="3" type="ORF">J2Z35_000113</name>
</gene>
<feature type="short sequence motif" description="Histidine triad motif" evidence="1">
    <location>
        <begin position="97"/>
        <end position="101"/>
    </location>
</feature>